<dbReference type="InterPro" id="IPR029063">
    <property type="entry name" value="SAM-dependent_MTases_sf"/>
</dbReference>
<dbReference type="Proteomes" id="UP001230035">
    <property type="component" value="Unassembled WGS sequence"/>
</dbReference>
<dbReference type="EMBL" id="JASGBP010000013">
    <property type="protein sequence ID" value="MDI9258524.1"/>
    <property type="molecule type" value="Genomic_DNA"/>
</dbReference>
<dbReference type="Pfam" id="PF05050">
    <property type="entry name" value="Methyltransf_21"/>
    <property type="match status" value="1"/>
</dbReference>
<evidence type="ECO:0000313" key="3">
    <source>
        <dbReference type="Proteomes" id="UP001230035"/>
    </source>
</evidence>
<dbReference type="PANTHER" id="PTHR34203:SF15">
    <property type="entry name" value="SLL1173 PROTEIN"/>
    <property type="match status" value="1"/>
</dbReference>
<comment type="caution">
    <text evidence="2">The sequence shown here is derived from an EMBL/GenBank/DDBJ whole genome shotgun (WGS) entry which is preliminary data.</text>
</comment>
<accession>A0ABT6XTU7</accession>
<reference evidence="2 3" key="1">
    <citation type="submission" date="2023-05" db="EMBL/GenBank/DDBJ databases">
        <title>Flavobacterium sedimenti sp. nov., isolated from the sediment.</title>
        <authorList>
            <person name="Wu N."/>
        </authorList>
    </citation>
    <scope>NUCLEOTIDE SEQUENCE [LARGE SCALE GENOMIC DNA]</scope>
    <source>
        <strain evidence="2 3">YZ-48</strain>
    </source>
</reference>
<gene>
    <name evidence="2" type="ORF">QHT84_13950</name>
</gene>
<keyword evidence="2" id="KW-0808">Transferase</keyword>
<evidence type="ECO:0000313" key="2">
    <source>
        <dbReference type="EMBL" id="MDI9258524.1"/>
    </source>
</evidence>
<proteinExistence type="predicted"/>
<keyword evidence="3" id="KW-1185">Reference proteome</keyword>
<dbReference type="PANTHER" id="PTHR34203">
    <property type="entry name" value="METHYLTRANSFERASE, FKBM FAMILY PROTEIN"/>
    <property type="match status" value="1"/>
</dbReference>
<dbReference type="SUPFAM" id="SSF53335">
    <property type="entry name" value="S-adenosyl-L-methionine-dependent methyltransferases"/>
    <property type="match status" value="1"/>
</dbReference>
<dbReference type="GO" id="GO:0032259">
    <property type="term" value="P:methylation"/>
    <property type="evidence" value="ECO:0007669"/>
    <property type="project" value="UniProtKB-KW"/>
</dbReference>
<sequence length="269" mass="30816">MSLKKKLKKAISSLVPKGYFKEKIKLFFYNLFPRRGISFEILKQETKVIYKTTFGKTVLLTNEALYPIADDFNYYQHFCKTQKGDVTIDAGANLGHISIFLSKQVGEQGKVYCFEPDKYNIERLQKNRDLNPDLPDNIIIQDVLLWNENAMVDFEEAGTVGSSAVWFSERANIVKKQAVTLDSWAETMGLTRLDFIKMDIEGAEIEALDGCIDVMKKFKPNFAIASYHIVNGAPTYIKVEEFFKKMNYPHKTVTFRGNEIITFAGLKIE</sequence>
<dbReference type="Gene3D" id="3.40.50.150">
    <property type="entry name" value="Vaccinia Virus protein VP39"/>
    <property type="match status" value="1"/>
</dbReference>
<dbReference type="InterPro" id="IPR006342">
    <property type="entry name" value="FkbM_mtfrase"/>
</dbReference>
<name>A0ABT6XTU7_9FLAO</name>
<dbReference type="GO" id="GO:0008168">
    <property type="term" value="F:methyltransferase activity"/>
    <property type="evidence" value="ECO:0007669"/>
    <property type="project" value="UniProtKB-KW"/>
</dbReference>
<dbReference type="RefSeq" id="WP_283240189.1">
    <property type="nucleotide sequence ID" value="NZ_JASGBP010000013.1"/>
</dbReference>
<evidence type="ECO:0000259" key="1">
    <source>
        <dbReference type="Pfam" id="PF05050"/>
    </source>
</evidence>
<organism evidence="2 3">
    <name type="scientific">Flavobacterium sedimenticola</name>
    <dbReference type="NCBI Taxonomy" id="3043286"/>
    <lineage>
        <taxon>Bacteria</taxon>
        <taxon>Pseudomonadati</taxon>
        <taxon>Bacteroidota</taxon>
        <taxon>Flavobacteriia</taxon>
        <taxon>Flavobacteriales</taxon>
        <taxon>Flavobacteriaceae</taxon>
        <taxon>Flavobacterium</taxon>
    </lineage>
</organism>
<dbReference type="NCBIfam" id="TIGR01444">
    <property type="entry name" value="fkbM_fam"/>
    <property type="match status" value="1"/>
</dbReference>
<keyword evidence="2" id="KW-0489">Methyltransferase</keyword>
<protein>
    <submittedName>
        <fullName evidence="2">FkbM family methyltransferase</fullName>
    </submittedName>
</protein>
<feature type="domain" description="Methyltransferase FkbM" evidence="1">
    <location>
        <begin position="89"/>
        <end position="248"/>
    </location>
</feature>
<dbReference type="InterPro" id="IPR052514">
    <property type="entry name" value="SAM-dependent_MTase"/>
</dbReference>